<evidence type="ECO:0000256" key="2">
    <source>
        <dbReference type="SAM" id="Phobius"/>
    </source>
</evidence>
<accession>A0A397VAW4</accession>
<dbReference type="AlphaFoldDB" id="A0A397VAW4"/>
<dbReference type="Proteomes" id="UP000266673">
    <property type="component" value="Unassembled WGS sequence"/>
</dbReference>
<feature type="region of interest" description="Disordered" evidence="1">
    <location>
        <begin position="121"/>
        <end position="180"/>
    </location>
</feature>
<dbReference type="EMBL" id="QKWP01000466">
    <property type="protein sequence ID" value="RIB19570.1"/>
    <property type="molecule type" value="Genomic_DNA"/>
</dbReference>
<evidence type="ECO:0000313" key="3">
    <source>
        <dbReference type="EMBL" id="RIB19570.1"/>
    </source>
</evidence>
<protein>
    <submittedName>
        <fullName evidence="3">Uncharacterized protein</fullName>
    </submittedName>
</protein>
<keyword evidence="4" id="KW-1185">Reference proteome</keyword>
<proteinExistence type="predicted"/>
<reference evidence="3 4" key="1">
    <citation type="submission" date="2018-06" db="EMBL/GenBank/DDBJ databases">
        <title>Comparative genomics reveals the genomic features of Rhizophagus irregularis, R. cerebriforme, R. diaphanum and Gigaspora rosea, and their symbiotic lifestyle signature.</title>
        <authorList>
            <person name="Morin E."/>
            <person name="San Clemente H."/>
            <person name="Chen E.C.H."/>
            <person name="De La Providencia I."/>
            <person name="Hainaut M."/>
            <person name="Kuo A."/>
            <person name="Kohler A."/>
            <person name="Murat C."/>
            <person name="Tang N."/>
            <person name="Roy S."/>
            <person name="Loubradou J."/>
            <person name="Henrissat B."/>
            <person name="Grigoriev I.V."/>
            <person name="Corradi N."/>
            <person name="Roux C."/>
            <person name="Martin F.M."/>
        </authorList>
    </citation>
    <scope>NUCLEOTIDE SEQUENCE [LARGE SCALE GENOMIC DNA]</scope>
    <source>
        <strain evidence="3 4">DAOM 194757</strain>
    </source>
</reference>
<sequence length="180" mass="20623">MVVALLISVRSDLEASVFVPSFTIANLHLPFYLLSFHYFVLRTLRYYHAPQQVDSERSNKGLQAYWEEVIYIRKKLAVKRTHVLGSLSILDKAGKYNVGNVISERLSDSFHVDVSPTSKHILDSTSSEKTKKIRNEESCQGENDEKRKQTKRHKEQKKKSFSKTRGDVLPNGTKITKPSL</sequence>
<keyword evidence="2" id="KW-0472">Membrane</keyword>
<organism evidence="3 4">
    <name type="scientific">Gigaspora rosea</name>
    <dbReference type="NCBI Taxonomy" id="44941"/>
    <lineage>
        <taxon>Eukaryota</taxon>
        <taxon>Fungi</taxon>
        <taxon>Fungi incertae sedis</taxon>
        <taxon>Mucoromycota</taxon>
        <taxon>Glomeromycotina</taxon>
        <taxon>Glomeromycetes</taxon>
        <taxon>Diversisporales</taxon>
        <taxon>Gigasporaceae</taxon>
        <taxon>Gigaspora</taxon>
    </lineage>
</organism>
<comment type="caution">
    <text evidence="3">The sequence shown here is derived from an EMBL/GenBank/DDBJ whole genome shotgun (WGS) entry which is preliminary data.</text>
</comment>
<feature type="compositionally biased region" description="Basic residues" evidence="1">
    <location>
        <begin position="148"/>
        <end position="162"/>
    </location>
</feature>
<dbReference type="OrthoDB" id="2385636at2759"/>
<evidence type="ECO:0000256" key="1">
    <source>
        <dbReference type="SAM" id="MobiDB-lite"/>
    </source>
</evidence>
<feature type="compositionally biased region" description="Basic and acidic residues" evidence="1">
    <location>
        <begin position="121"/>
        <end position="147"/>
    </location>
</feature>
<evidence type="ECO:0000313" key="4">
    <source>
        <dbReference type="Proteomes" id="UP000266673"/>
    </source>
</evidence>
<keyword evidence="2" id="KW-1133">Transmembrane helix</keyword>
<feature type="transmembrane region" description="Helical" evidence="2">
    <location>
        <begin position="20"/>
        <end position="41"/>
    </location>
</feature>
<keyword evidence="2" id="KW-0812">Transmembrane</keyword>
<name>A0A397VAW4_9GLOM</name>
<gene>
    <name evidence="3" type="ORF">C2G38_1256413</name>
</gene>